<reference evidence="2 3" key="1">
    <citation type="journal article" date="2012" name="PLoS Pathog.">
        <title>The genome of the obligate intracellular parasite Trachipleistophora hominis: new insights into microsporidian genome dynamics and reductive evolution.</title>
        <authorList>
            <person name="Heinz E."/>
            <person name="Williams T.A."/>
            <person name="Nakjang S."/>
            <person name="Noel C.J."/>
            <person name="Swan D.C."/>
            <person name="Goldberg A.V."/>
            <person name="Harris S.R."/>
            <person name="Weinmaier T."/>
            <person name="Markert S."/>
            <person name="Becher D."/>
            <person name="Bernhardt J."/>
            <person name="Dagan T."/>
            <person name="Hacker C."/>
            <person name="Lucocq J.M."/>
            <person name="Schweder T."/>
            <person name="Rattei T."/>
            <person name="Hall N."/>
            <person name="Hirt R.P."/>
            <person name="Embley T.M."/>
        </authorList>
    </citation>
    <scope>NUCLEOTIDE SEQUENCE [LARGE SCALE GENOMIC DNA]</scope>
</reference>
<dbReference type="GO" id="GO:0004754">
    <property type="term" value="F:saccharopine dehydrogenase (NAD+, L-lysine-forming) activity"/>
    <property type="evidence" value="ECO:0007669"/>
    <property type="project" value="UniProtKB-EC"/>
</dbReference>
<keyword evidence="1" id="KW-0472">Membrane</keyword>
<dbReference type="GO" id="GO:0009247">
    <property type="term" value="P:glycolipid biosynthetic process"/>
    <property type="evidence" value="ECO:0007669"/>
    <property type="project" value="TreeGrafter"/>
</dbReference>
<protein>
    <submittedName>
        <fullName evidence="2">Putative membrane protein</fullName>
        <ecNumber evidence="2">1.5.1.7</ecNumber>
        <ecNumber evidence="2">1.5.1.9</ecNumber>
    </submittedName>
</protein>
<name>L7K0E5_TRAHO</name>
<dbReference type="GO" id="GO:0005886">
    <property type="term" value="C:plasma membrane"/>
    <property type="evidence" value="ECO:0007669"/>
    <property type="project" value="TreeGrafter"/>
</dbReference>
<keyword evidence="1" id="KW-1133">Transmembrane helix</keyword>
<dbReference type="GO" id="GO:0047131">
    <property type="term" value="F:saccharopine dehydrogenase (NAD+, L-glutamate-forming) activity"/>
    <property type="evidence" value="ECO:0007669"/>
    <property type="project" value="UniProtKB-EC"/>
</dbReference>
<proteinExistence type="predicted"/>
<keyword evidence="3" id="KW-1185">Reference proteome</keyword>
<dbReference type="PANTHER" id="PTHR12286">
    <property type="entry name" value="SACCHAROPINE DEHYDROGENASE-LIKE OXIDOREDUCTASE"/>
    <property type="match status" value="1"/>
</dbReference>
<dbReference type="EC" id="1.5.1.9" evidence="2"/>
<feature type="transmembrane region" description="Helical" evidence="1">
    <location>
        <begin position="33"/>
        <end position="59"/>
    </location>
</feature>
<dbReference type="AlphaFoldDB" id="L7K0E5"/>
<gene>
    <name evidence="2" type="ORF">THOM_0049</name>
</gene>
<sequence>MCYCVIFMGTDHSVVTRSQKAFHENNDEPVVDFYIYMEVGGLFGVIIFMFFFTIIFWLARSKLGRKVLLKYPGFFTCGRVKHGLTNEEINKSSFEMNLYGYYEVQDNMSGQGENAERQMEHLSVTGPDPGYKTTPICMVECAIYLHDRICNSQKFTLCDGGVVTPAMLFYDTELVNKLSDEGIVFTFR</sequence>
<keyword evidence="2" id="KW-0560">Oxidoreductase</keyword>
<dbReference type="Proteomes" id="UP000011185">
    <property type="component" value="Unassembled WGS sequence"/>
</dbReference>
<dbReference type="GO" id="GO:0005811">
    <property type="term" value="C:lipid droplet"/>
    <property type="evidence" value="ECO:0007669"/>
    <property type="project" value="TreeGrafter"/>
</dbReference>
<evidence type="ECO:0000313" key="3">
    <source>
        <dbReference type="Proteomes" id="UP000011185"/>
    </source>
</evidence>
<dbReference type="OrthoDB" id="10268090at2759"/>
<accession>L7K0E5</accession>
<dbReference type="HOGENOM" id="CLU_1442013_0_0_1"/>
<dbReference type="PANTHER" id="PTHR12286:SF5">
    <property type="entry name" value="SACCHAROPINE DEHYDROGENASE-LIKE OXIDOREDUCTASE"/>
    <property type="match status" value="1"/>
</dbReference>
<keyword evidence="1" id="KW-0812">Transmembrane</keyword>
<organism evidence="2 3">
    <name type="scientific">Trachipleistophora hominis</name>
    <name type="common">Microsporidian parasite</name>
    <dbReference type="NCBI Taxonomy" id="72359"/>
    <lineage>
        <taxon>Eukaryota</taxon>
        <taxon>Fungi</taxon>
        <taxon>Fungi incertae sedis</taxon>
        <taxon>Microsporidia</taxon>
        <taxon>Pleistophoridae</taxon>
        <taxon>Trachipleistophora</taxon>
    </lineage>
</organism>
<dbReference type="VEuPathDB" id="MicrosporidiaDB:THOM_0049"/>
<dbReference type="InParanoid" id="L7K0E5"/>
<evidence type="ECO:0000313" key="2">
    <source>
        <dbReference type="EMBL" id="ELQ76951.1"/>
    </source>
</evidence>
<evidence type="ECO:0000256" key="1">
    <source>
        <dbReference type="SAM" id="Phobius"/>
    </source>
</evidence>
<dbReference type="InterPro" id="IPR051276">
    <property type="entry name" value="Saccharopine_DH-like_oxidrdct"/>
</dbReference>
<dbReference type="EMBL" id="JH993801">
    <property type="protein sequence ID" value="ELQ76951.1"/>
    <property type="molecule type" value="Genomic_DNA"/>
</dbReference>
<dbReference type="EC" id="1.5.1.7" evidence="2"/>
<dbReference type="GO" id="GO:0005739">
    <property type="term" value="C:mitochondrion"/>
    <property type="evidence" value="ECO:0007669"/>
    <property type="project" value="TreeGrafter"/>
</dbReference>